<name>A0A6A6J758_WESOR</name>
<protein>
    <submittedName>
        <fullName evidence="8">Uncharacterized protein</fullName>
    </submittedName>
</protein>
<keyword evidence="4" id="KW-1133">Transmembrane helix</keyword>
<dbReference type="RefSeq" id="XP_033649949.1">
    <property type="nucleotide sequence ID" value="XM_033796035.1"/>
</dbReference>
<evidence type="ECO:0000256" key="3">
    <source>
        <dbReference type="ARBA" id="ARBA00022692"/>
    </source>
</evidence>
<accession>A0A6A6J758</accession>
<keyword evidence="5" id="KW-0472">Membrane</keyword>
<feature type="region of interest" description="Disordered" evidence="7">
    <location>
        <begin position="319"/>
        <end position="350"/>
    </location>
</feature>
<feature type="region of interest" description="Disordered" evidence="7">
    <location>
        <begin position="34"/>
        <end position="80"/>
    </location>
</feature>
<proteinExistence type="inferred from homology"/>
<dbReference type="GeneID" id="54549210"/>
<evidence type="ECO:0000313" key="8">
    <source>
        <dbReference type="EMBL" id="KAF2272410.1"/>
    </source>
</evidence>
<evidence type="ECO:0000256" key="1">
    <source>
        <dbReference type="ARBA" id="ARBA00004141"/>
    </source>
</evidence>
<dbReference type="PANTHER" id="PTHR11266:SF113">
    <property type="entry name" value="MEMBRANE PROTEIN, MPV17_PMP22 FAMILY, PUTATIVE (AFU_ORTHOLOGUE AFUA_1G13840)-RELATED"/>
    <property type="match status" value="1"/>
</dbReference>
<evidence type="ECO:0000256" key="2">
    <source>
        <dbReference type="ARBA" id="ARBA00006824"/>
    </source>
</evidence>
<comment type="subcellular location">
    <subcellularLocation>
        <location evidence="1">Membrane</location>
        <topology evidence="1">Multi-pass membrane protein</topology>
    </subcellularLocation>
</comment>
<evidence type="ECO:0000256" key="4">
    <source>
        <dbReference type="ARBA" id="ARBA00022989"/>
    </source>
</evidence>
<dbReference type="EMBL" id="ML986521">
    <property type="protein sequence ID" value="KAF2272410.1"/>
    <property type="molecule type" value="Genomic_DNA"/>
</dbReference>
<dbReference type="PANTHER" id="PTHR11266">
    <property type="entry name" value="PEROXISOMAL MEMBRANE PROTEIN 2, PXMP2 MPV17"/>
    <property type="match status" value="1"/>
</dbReference>
<dbReference type="Pfam" id="PF04117">
    <property type="entry name" value="Mpv17_PMP22"/>
    <property type="match status" value="1"/>
</dbReference>
<keyword evidence="3" id="KW-0812">Transmembrane</keyword>
<dbReference type="GO" id="GO:0005739">
    <property type="term" value="C:mitochondrion"/>
    <property type="evidence" value="ECO:0007669"/>
    <property type="project" value="TreeGrafter"/>
</dbReference>
<comment type="similarity">
    <text evidence="2 6">Belongs to the peroxisomal membrane protein PXMP2/4 family.</text>
</comment>
<dbReference type="OrthoDB" id="430207at2759"/>
<dbReference type="GO" id="GO:0016020">
    <property type="term" value="C:membrane"/>
    <property type="evidence" value="ECO:0007669"/>
    <property type="project" value="UniProtKB-SubCell"/>
</dbReference>
<dbReference type="InterPro" id="IPR007248">
    <property type="entry name" value="Mpv17_PMP22"/>
</dbReference>
<reference evidence="8" key="1">
    <citation type="journal article" date="2020" name="Stud. Mycol.">
        <title>101 Dothideomycetes genomes: a test case for predicting lifestyles and emergence of pathogens.</title>
        <authorList>
            <person name="Haridas S."/>
            <person name="Albert R."/>
            <person name="Binder M."/>
            <person name="Bloem J."/>
            <person name="Labutti K."/>
            <person name="Salamov A."/>
            <person name="Andreopoulos B."/>
            <person name="Baker S."/>
            <person name="Barry K."/>
            <person name="Bills G."/>
            <person name="Bluhm B."/>
            <person name="Cannon C."/>
            <person name="Castanera R."/>
            <person name="Culley D."/>
            <person name="Daum C."/>
            <person name="Ezra D."/>
            <person name="Gonzalez J."/>
            <person name="Henrissat B."/>
            <person name="Kuo A."/>
            <person name="Liang C."/>
            <person name="Lipzen A."/>
            <person name="Lutzoni F."/>
            <person name="Magnuson J."/>
            <person name="Mondo S."/>
            <person name="Nolan M."/>
            <person name="Ohm R."/>
            <person name="Pangilinan J."/>
            <person name="Park H.-J."/>
            <person name="Ramirez L."/>
            <person name="Alfaro M."/>
            <person name="Sun H."/>
            <person name="Tritt A."/>
            <person name="Yoshinaga Y."/>
            <person name="Zwiers L.-H."/>
            <person name="Turgeon B."/>
            <person name="Goodwin S."/>
            <person name="Spatafora J."/>
            <person name="Crous P."/>
            <person name="Grigoriev I."/>
        </authorList>
    </citation>
    <scope>NUCLEOTIDE SEQUENCE</scope>
    <source>
        <strain evidence="8">CBS 379.55</strain>
    </source>
</reference>
<evidence type="ECO:0000313" key="9">
    <source>
        <dbReference type="Proteomes" id="UP000800097"/>
    </source>
</evidence>
<gene>
    <name evidence="8" type="ORF">EI97DRAFT_385725</name>
</gene>
<evidence type="ECO:0000256" key="5">
    <source>
        <dbReference type="ARBA" id="ARBA00023136"/>
    </source>
</evidence>
<sequence length="350" mass="38794">MIRSNRLLGPVVKRGLCLYRRQVHDLPGPALFTRSIHTNVDGPSSPPSSSQPTESLTKHSTVTAHDSRSHRTGNVHDVAPLPSAIAPSKSIRTEPQKSIPGPTWVWLEPLYTPFRAYGRAHQRRPYMTQFVSTLVIYLVGDFAAQSVGKEDIEGQDVNICAEEGCEERGIIRSWADNRDWQRTGRALLIGGLAAVPGYKWFLWLSNSFNYSSKLLSLTVKVVVNQAVFTPVFNTYFFGMQHLLTHSISDISPSSLATHISNTVPTSWVNSCKLWPAVTAFMFAYVKLEYRSLLGGVIAIGWQTYLSLLDARARKAEREKKIANGAESRRPEQQSEGCGAASNEHQRAASG</sequence>
<dbReference type="Proteomes" id="UP000800097">
    <property type="component" value="Unassembled WGS sequence"/>
</dbReference>
<keyword evidence="9" id="KW-1185">Reference proteome</keyword>
<feature type="compositionally biased region" description="Polar residues" evidence="7">
    <location>
        <begin position="51"/>
        <end position="64"/>
    </location>
</feature>
<feature type="compositionally biased region" description="Basic and acidic residues" evidence="7">
    <location>
        <begin position="319"/>
        <end position="332"/>
    </location>
</feature>
<evidence type="ECO:0000256" key="7">
    <source>
        <dbReference type="SAM" id="MobiDB-lite"/>
    </source>
</evidence>
<dbReference type="AlphaFoldDB" id="A0A6A6J758"/>
<organism evidence="8 9">
    <name type="scientific">Westerdykella ornata</name>
    <dbReference type="NCBI Taxonomy" id="318751"/>
    <lineage>
        <taxon>Eukaryota</taxon>
        <taxon>Fungi</taxon>
        <taxon>Dikarya</taxon>
        <taxon>Ascomycota</taxon>
        <taxon>Pezizomycotina</taxon>
        <taxon>Dothideomycetes</taxon>
        <taxon>Pleosporomycetidae</taxon>
        <taxon>Pleosporales</taxon>
        <taxon>Sporormiaceae</taxon>
        <taxon>Westerdykella</taxon>
    </lineage>
</organism>
<evidence type="ECO:0000256" key="6">
    <source>
        <dbReference type="RuleBase" id="RU363053"/>
    </source>
</evidence>